<keyword evidence="2" id="KW-0695">RNA-directed DNA polymerase</keyword>
<name>A0A9K3KYK2_9STRA</name>
<dbReference type="AlphaFoldDB" id="A0A9K3KYK2"/>
<accession>A0A9K3KYK2</accession>
<reference evidence="2" key="1">
    <citation type="journal article" date="2021" name="Sci. Rep.">
        <title>Diploid genomic architecture of Nitzschia inconspicua, an elite biomass production diatom.</title>
        <authorList>
            <person name="Oliver A."/>
            <person name="Podell S."/>
            <person name="Pinowska A."/>
            <person name="Traller J.C."/>
            <person name="Smith S.R."/>
            <person name="McClure R."/>
            <person name="Beliaev A."/>
            <person name="Bohutskyi P."/>
            <person name="Hill E.A."/>
            <person name="Rabines A."/>
            <person name="Zheng H."/>
            <person name="Allen L.Z."/>
            <person name="Kuo A."/>
            <person name="Grigoriev I.V."/>
            <person name="Allen A.E."/>
            <person name="Hazlebeck D."/>
            <person name="Allen E.E."/>
        </authorList>
    </citation>
    <scope>NUCLEOTIDE SEQUENCE</scope>
    <source>
        <strain evidence="2">Hildebrandi</strain>
    </source>
</reference>
<feature type="region of interest" description="Disordered" evidence="1">
    <location>
        <begin position="1"/>
        <end position="30"/>
    </location>
</feature>
<dbReference type="EMBL" id="JAGRRH010000017">
    <property type="protein sequence ID" value="KAG7352414.1"/>
    <property type="molecule type" value="Genomic_DNA"/>
</dbReference>
<evidence type="ECO:0000313" key="2">
    <source>
        <dbReference type="EMBL" id="KAG7352414.1"/>
    </source>
</evidence>
<dbReference type="Proteomes" id="UP000693970">
    <property type="component" value="Unassembled WGS sequence"/>
</dbReference>
<sequence>MFLKEKRRGTIKSHGCADGPKQRLHKTKEETSSPALNIKAFWTEQYWRSFYAWNAPTVSLLQSLDGKKVLYKQLDKALYGAVQRALLFWKKLPTFVVDTLGFEINRYDACVANKIVNSKPCTIAWYMDDLKLSHEDPAVFKDIFVKLQAKFGNEAPLPVTCGKVHNYLGMRIDYSIDAKVQLQCRPWWKKLLHSSQHQWHLACHTGG</sequence>
<proteinExistence type="predicted"/>
<dbReference type="OrthoDB" id="5101206at2759"/>
<gene>
    <name evidence="2" type="ORF">IV203_008462</name>
</gene>
<keyword evidence="3" id="KW-1185">Reference proteome</keyword>
<organism evidence="2 3">
    <name type="scientific">Nitzschia inconspicua</name>
    <dbReference type="NCBI Taxonomy" id="303405"/>
    <lineage>
        <taxon>Eukaryota</taxon>
        <taxon>Sar</taxon>
        <taxon>Stramenopiles</taxon>
        <taxon>Ochrophyta</taxon>
        <taxon>Bacillariophyta</taxon>
        <taxon>Bacillariophyceae</taxon>
        <taxon>Bacillariophycidae</taxon>
        <taxon>Bacillariales</taxon>
        <taxon>Bacillariaceae</taxon>
        <taxon>Nitzschia</taxon>
    </lineage>
</organism>
<dbReference type="GO" id="GO:0003964">
    <property type="term" value="F:RNA-directed DNA polymerase activity"/>
    <property type="evidence" value="ECO:0007669"/>
    <property type="project" value="UniProtKB-KW"/>
</dbReference>
<keyword evidence="2" id="KW-0548">Nucleotidyltransferase</keyword>
<feature type="compositionally biased region" description="Basic residues" evidence="1">
    <location>
        <begin position="1"/>
        <end position="11"/>
    </location>
</feature>
<evidence type="ECO:0000313" key="3">
    <source>
        <dbReference type="Proteomes" id="UP000693970"/>
    </source>
</evidence>
<keyword evidence="2" id="KW-0808">Transferase</keyword>
<reference evidence="2" key="2">
    <citation type="submission" date="2021-04" db="EMBL/GenBank/DDBJ databases">
        <authorList>
            <person name="Podell S."/>
        </authorList>
    </citation>
    <scope>NUCLEOTIDE SEQUENCE</scope>
    <source>
        <strain evidence="2">Hildebrandi</strain>
    </source>
</reference>
<protein>
    <submittedName>
        <fullName evidence="2">Reverse transcriptase RNA-dependent DNA polymerase</fullName>
    </submittedName>
</protein>
<comment type="caution">
    <text evidence="2">The sequence shown here is derived from an EMBL/GenBank/DDBJ whole genome shotgun (WGS) entry which is preliminary data.</text>
</comment>
<evidence type="ECO:0000256" key="1">
    <source>
        <dbReference type="SAM" id="MobiDB-lite"/>
    </source>
</evidence>